<dbReference type="Gene3D" id="6.10.140.530">
    <property type="match status" value="3"/>
</dbReference>
<accession>A0ABP8HLV8</accession>
<gene>
    <name evidence="2" type="ORF">GCM10023086_77230</name>
</gene>
<dbReference type="PANTHER" id="PTHR33418:SF1">
    <property type="entry name" value="HELICASE-ASSOCIATED DOMAIN-CONTAINING PROTEIN"/>
    <property type="match status" value="1"/>
</dbReference>
<sequence>MLGAGVWRVAPVHGEMTQSFLGRLAARYGMEIKELLPAVADAGGLSNVMGRARPDSEVYLSQEARDRVAVLCRVAPHHLHKALPAWTQEEPRRRFATGPAAQFHHTPEKVLPWGPACPECTVRRTGRLEDVRLYLQPGQRVCVLHRSWLMQVPGTAGCVVALPAGELWVQAHKRHRKLLGRTAAAVGAFGVAQAVTASWWQRMWRREQLWPARLRALWDTQVLWETWQVVAREAVTYPETVALATLLADGAFRRRVVAEARGGVPFRLADLPSLPKVVARCLRRPWLAEELAAQTAGPLFTWAHQCVRAHRGGQAAEREIWAVASAHRPRPVADELAEAARPAGRSAGAKRRRGHSQQADKAFATGLSYARRYLQEHGSLAVQKDTVVDSFRLGEWLHNVKTRAWALSQERVEALEALDVWWNVPWATQWQRSYYRARDHAAVHGPPDAAAGFPGTHILNGEWLYLQCSHYDSLHREQQRLLADIGITAEVARTARPRRASMQARFEAALTHAKAYAAEHGHLAVSGKSVRYQGYPLGAWLTSQRNRARRAPSATKRSLALDAIDPWWNPPWPLAWQRAYARVRRLVESDQQLDASAGFPGIDAELARWLSQQHAAPENLHPDQRRLLAEIGVLAESEKAPAAIGDDQAADAAGTTPDAGLASARSFATAHGHLAVASDYVHNGYPLGRWLASQRMQDSRHARSSRGPWPRGQLLTVLDPWWNPSWRFSWQRCYRQAHALWRAGRLPLPGTSTTHHQQDKDRIDEADEVAAWLRRQCARHDVLQLEQQNLLADIGITAATARMITAVGRRTPMDHGLEHARSYAGEHGSLAITVESSHHGFPLGGWLMRQRHRAAQGHIEAERLTALNALDPHWNPPWPLAWQRAYHRARTATATVSDTLTEAERRWIITQTRLWDSLHPLQQQLLTQLGAAPATLPTAITTARRYPPSKGLPHARSYAAEHGHLAVPTPTEHAGFPLGSWLLQQRRKARSGRLSARTLQELTTLDPWWNPPWPFVWQRHYHQCRTLHATGQPLPPELRRWARKQTTLWEQLHPHQQGLLTAVGLHARMLHSERRGHLG</sequence>
<keyword evidence="3" id="KW-1185">Reference proteome</keyword>
<feature type="domain" description="Helicase-associated" evidence="1">
    <location>
        <begin position="951"/>
        <end position="1006"/>
    </location>
</feature>
<comment type="caution">
    <text evidence="2">The sequence shown here is derived from an EMBL/GenBank/DDBJ whole genome shotgun (WGS) entry which is preliminary data.</text>
</comment>
<feature type="domain" description="Helicase-associated" evidence="1">
    <location>
        <begin position="360"/>
        <end position="420"/>
    </location>
</feature>
<dbReference type="PANTHER" id="PTHR33418">
    <property type="entry name" value="HELICASE-ASSOCIATED"/>
    <property type="match status" value="1"/>
</dbReference>
<protein>
    <recommendedName>
        <fullName evidence="1">Helicase-associated domain-containing protein</fullName>
    </recommendedName>
</protein>
<evidence type="ECO:0000313" key="2">
    <source>
        <dbReference type="EMBL" id="GAA4341135.1"/>
    </source>
</evidence>
<reference evidence="3" key="1">
    <citation type="journal article" date="2019" name="Int. J. Syst. Evol. Microbiol.">
        <title>The Global Catalogue of Microorganisms (GCM) 10K type strain sequencing project: providing services to taxonomists for standard genome sequencing and annotation.</title>
        <authorList>
            <consortium name="The Broad Institute Genomics Platform"/>
            <consortium name="The Broad Institute Genome Sequencing Center for Infectious Disease"/>
            <person name="Wu L."/>
            <person name="Ma J."/>
        </authorList>
    </citation>
    <scope>NUCLEOTIDE SEQUENCE [LARGE SCALE GENOMIC DNA]</scope>
    <source>
        <strain evidence="3">JCM 31290</strain>
    </source>
</reference>
<dbReference type="EMBL" id="BAABET010000024">
    <property type="protein sequence ID" value="GAA4341135.1"/>
    <property type="molecule type" value="Genomic_DNA"/>
</dbReference>
<evidence type="ECO:0000313" key="3">
    <source>
        <dbReference type="Proteomes" id="UP001501115"/>
    </source>
</evidence>
<dbReference type="InterPro" id="IPR005114">
    <property type="entry name" value="Helicase_assoc"/>
</dbReference>
<evidence type="ECO:0000259" key="1">
    <source>
        <dbReference type="Pfam" id="PF03457"/>
    </source>
</evidence>
<feature type="domain" description="Helicase-associated" evidence="1">
    <location>
        <begin position="659"/>
        <end position="700"/>
    </location>
</feature>
<dbReference type="Pfam" id="PF03457">
    <property type="entry name" value="HA"/>
    <property type="match status" value="5"/>
</dbReference>
<name>A0ABP8HLV8_9ACTN</name>
<feature type="domain" description="Helicase-associated" evidence="1">
    <location>
        <begin position="815"/>
        <end position="871"/>
    </location>
</feature>
<dbReference type="Proteomes" id="UP001501115">
    <property type="component" value="Unassembled WGS sequence"/>
</dbReference>
<organism evidence="2 3">
    <name type="scientific">Streptomyces venetus</name>
    <dbReference type="NCBI Taxonomy" id="1701086"/>
    <lineage>
        <taxon>Bacteria</taxon>
        <taxon>Bacillati</taxon>
        <taxon>Actinomycetota</taxon>
        <taxon>Actinomycetes</taxon>
        <taxon>Kitasatosporales</taxon>
        <taxon>Streptomycetaceae</taxon>
        <taxon>Streptomyces</taxon>
    </lineage>
</organism>
<proteinExistence type="predicted"/>
<feature type="domain" description="Helicase-associated" evidence="1">
    <location>
        <begin position="504"/>
        <end position="565"/>
    </location>
</feature>